<dbReference type="PANTHER" id="PTHR43833">
    <property type="entry name" value="POTASSIUM CHANNEL PROTEIN 2-RELATED-RELATED"/>
    <property type="match status" value="1"/>
</dbReference>
<reference evidence="6 8" key="2">
    <citation type="journal article" date="2014" name="PLoS Genet.">
        <title>Phylogenetically driven sequencing of extremely halophilic archaea reveals strategies for static and dynamic osmo-response.</title>
        <authorList>
            <person name="Becker E.A."/>
            <person name="Seitzer P.M."/>
            <person name="Tritt A."/>
            <person name="Larsen D."/>
            <person name="Krusor M."/>
            <person name="Yao A.I."/>
            <person name="Wu D."/>
            <person name="Madern D."/>
            <person name="Eisen J.A."/>
            <person name="Darling A.E."/>
            <person name="Facciotti M.T."/>
        </authorList>
    </citation>
    <scope>NUCLEOTIDE SEQUENCE [LARGE SCALE GENOMIC DNA]</scope>
    <source>
        <strain evidence="6">B3</strain>
        <strain evidence="8">DSM 18796 / CECT 7217 / JCM 14584 / KCTC 4019 / B3</strain>
    </source>
</reference>
<dbReference type="KEGG" id="hje:HacjB3_03770"/>
<dbReference type="Proteomes" id="UP000011645">
    <property type="component" value="Unassembled WGS sequence"/>
</dbReference>
<dbReference type="InterPro" id="IPR036291">
    <property type="entry name" value="NAD(P)-bd_dom_sf"/>
</dbReference>
<evidence type="ECO:0000313" key="8">
    <source>
        <dbReference type="Proteomes" id="UP000011645"/>
    </source>
</evidence>
<proteinExistence type="predicted"/>
<dbReference type="Gene3D" id="3.40.50.720">
    <property type="entry name" value="NAD(P)-binding Rossmann-like Domain"/>
    <property type="match status" value="2"/>
</dbReference>
<dbReference type="InterPro" id="IPR036721">
    <property type="entry name" value="RCK_C_sf"/>
</dbReference>
<keyword evidence="2" id="KW-0472">Membrane</keyword>
<dbReference type="GO" id="GO:0006813">
    <property type="term" value="P:potassium ion transport"/>
    <property type="evidence" value="ECO:0007669"/>
    <property type="project" value="InterPro"/>
</dbReference>
<protein>
    <submittedName>
        <fullName evidence="5">TrkA-C domain protein</fullName>
    </submittedName>
    <submittedName>
        <fullName evidence="6">TrkA-C domain-containing protein</fullName>
    </submittedName>
</protein>
<dbReference type="InterPro" id="IPR050721">
    <property type="entry name" value="Trk_Ktr_HKT_K-transport"/>
</dbReference>
<evidence type="ECO:0000313" key="7">
    <source>
        <dbReference type="Proteomes" id="UP000000390"/>
    </source>
</evidence>
<sequence length="609" mass="67050">MRSLADFKNVRSYEDLSRRQRLLLGYAAGLVCVILFYTVVYNAGMRALEGESHSLFRSFQTVVETMTTTGYGADSPWSTPWMNVFVVTMQLSGIAIGFFTLRVLVIPLFERTSLDLDDRLTPKDDHVVIGEYRRDSDVLLDELERLGIDYVLVDSDAEEAKRLSDDGYQVIHGDPETVETLERASIHEATLLVTDAGDRNASIVLSALDLNGGLRVASLTESTRRNDALERIGVDTAISPHVLIGRRLAYKATTSVAFPEGTSLDEDVEIREVLVRRQSPLRGTKVRDTPFFDHPNVTLVAGWFDGDLRLPPDPSDRLMPNTVLLLAGPKDAIDDVHADLSGTGLRTTREHTSVLVAGAGEGGRAVVETLPEDVSTTTVDVDDHEGVDVVGDVGDPGTLTEAGIADATALVVTVDDDATALLTIALARSLAQREPRDPRARDRRGQGPHGIQRRGRLRAVDPTGDRATARPRGLRRGRRLAGEPDPPHPHRRGPPRRSVDRRGQRGLRDRLGDRCPRTRRRVPDRRDDRHSGGRYGSRGRNRRDDPGVRGGNDRLVAVRPIRASRSSPVRIASEKCPGRAPNPRSPHDPDSSRGTARGYGRLPRQPPRL</sequence>
<organism evidence="5 7">
    <name type="scientific">Halalkalicoccus jeotgali (strain DSM 18796 / CECT 7217 / JCM 14584 / KCTC 4019 / B3)</name>
    <dbReference type="NCBI Taxonomy" id="795797"/>
    <lineage>
        <taxon>Archaea</taxon>
        <taxon>Methanobacteriati</taxon>
        <taxon>Methanobacteriota</taxon>
        <taxon>Stenosarchaea group</taxon>
        <taxon>Halobacteria</taxon>
        <taxon>Halobacteriales</taxon>
        <taxon>Halococcaceae</taxon>
        <taxon>Halalkalicoccus</taxon>
    </lineage>
</organism>
<dbReference type="SUPFAM" id="SSF81324">
    <property type="entry name" value="Voltage-gated potassium channels"/>
    <property type="match status" value="1"/>
</dbReference>
<evidence type="ECO:0000256" key="1">
    <source>
        <dbReference type="SAM" id="MobiDB-lite"/>
    </source>
</evidence>
<feature type="compositionally biased region" description="Basic and acidic residues" evidence="1">
    <location>
        <begin position="497"/>
        <end position="516"/>
    </location>
</feature>
<evidence type="ECO:0000256" key="2">
    <source>
        <dbReference type="SAM" id="Phobius"/>
    </source>
</evidence>
<dbReference type="HOGENOM" id="CLU_448066_0_0_2"/>
<dbReference type="Gene3D" id="3.30.70.1450">
    <property type="entry name" value="Regulator of K+ conductance, C-terminal domain"/>
    <property type="match status" value="1"/>
</dbReference>
<dbReference type="InterPro" id="IPR006037">
    <property type="entry name" value="RCK_C"/>
</dbReference>
<dbReference type="EMBL" id="CP002062">
    <property type="protein sequence ID" value="ADJ14145.1"/>
    <property type="molecule type" value="Genomic_DNA"/>
</dbReference>
<dbReference type="SUPFAM" id="SSF51735">
    <property type="entry name" value="NAD(P)-binding Rossmann-fold domains"/>
    <property type="match status" value="2"/>
</dbReference>
<accession>D8J832</accession>
<dbReference type="Pfam" id="PF02254">
    <property type="entry name" value="TrkA_N"/>
    <property type="match status" value="2"/>
</dbReference>
<feature type="transmembrane region" description="Helical" evidence="2">
    <location>
        <begin position="21"/>
        <end position="40"/>
    </location>
</feature>
<dbReference type="PANTHER" id="PTHR43833:SF9">
    <property type="entry name" value="POTASSIUM CHANNEL PROTEIN YUGO-RELATED"/>
    <property type="match status" value="1"/>
</dbReference>
<evidence type="ECO:0000313" key="5">
    <source>
        <dbReference type="EMBL" id="ADJ14145.1"/>
    </source>
</evidence>
<feature type="compositionally biased region" description="Basic and acidic residues" evidence="1">
    <location>
        <begin position="431"/>
        <end position="445"/>
    </location>
</feature>
<dbReference type="InterPro" id="IPR003148">
    <property type="entry name" value="RCK_N"/>
</dbReference>
<dbReference type="eggNOG" id="arCOG01960">
    <property type="taxonomic scope" value="Archaea"/>
</dbReference>
<evidence type="ECO:0000259" key="3">
    <source>
        <dbReference type="PROSITE" id="PS51201"/>
    </source>
</evidence>
<dbReference type="Gene3D" id="1.10.287.70">
    <property type="match status" value="1"/>
</dbReference>
<feature type="domain" description="RCK N-terminal" evidence="3">
    <location>
        <begin position="124"/>
        <end position="238"/>
    </location>
</feature>
<keyword evidence="8" id="KW-1185">Reference proteome</keyword>
<keyword evidence="2" id="KW-1133">Transmembrane helix</keyword>
<gene>
    <name evidence="5" type="ordered locus">HacjB3_03770</name>
    <name evidence="6" type="ORF">C497_15523</name>
</gene>
<feature type="region of interest" description="Disordered" evidence="1">
    <location>
        <begin position="431"/>
        <end position="609"/>
    </location>
</feature>
<dbReference type="GO" id="GO:0008324">
    <property type="term" value="F:monoatomic cation transmembrane transporter activity"/>
    <property type="evidence" value="ECO:0007669"/>
    <property type="project" value="InterPro"/>
</dbReference>
<feature type="domain" description="RCK C-terminal" evidence="4">
    <location>
        <begin position="258"/>
        <end position="342"/>
    </location>
</feature>
<dbReference type="STRING" id="795797.HacjB3_03770"/>
<dbReference type="SUPFAM" id="SSF116726">
    <property type="entry name" value="TrkA C-terminal domain-like"/>
    <property type="match status" value="1"/>
</dbReference>
<dbReference type="EMBL" id="AOHV01000040">
    <property type="protein sequence ID" value="ELY34673.1"/>
    <property type="molecule type" value="Genomic_DNA"/>
</dbReference>
<dbReference type="Pfam" id="PF02080">
    <property type="entry name" value="TrkA_C"/>
    <property type="match status" value="1"/>
</dbReference>
<name>D8J832_HALJB</name>
<reference evidence="5 7" key="1">
    <citation type="journal article" date="2010" name="J. Bacteriol.">
        <title>Complete genome sequence of Halalkalicoccus jeotgali B3(T), an extremely halophilic archaeon.</title>
        <authorList>
            <person name="Roh S.W."/>
            <person name="Nam Y.D."/>
            <person name="Nam S.H."/>
            <person name="Choi S.H."/>
            <person name="Park H.S."/>
            <person name="Bae J.W."/>
        </authorList>
    </citation>
    <scope>NUCLEOTIDE SEQUENCE [LARGE SCALE GENOMIC DNA]</scope>
    <source>
        <strain evidence="5">B3</strain>
        <strain evidence="7">DSM 18796 / CECT 7217 / JCM 14584 / KCTC 4019 / B3</strain>
    </source>
</reference>
<dbReference type="AlphaFoldDB" id="D8J832"/>
<dbReference type="PROSITE" id="PS51201">
    <property type="entry name" value="RCK_N"/>
    <property type="match status" value="1"/>
</dbReference>
<evidence type="ECO:0000259" key="4">
    <source>
        <dbReference type="PROSITE" id="PS51202"/>
    </source>
</evidence>
<evidence type="ECO:0000313" key="6">
    <source>
        <dbReference type="EMBL" id="ELY34673.1"/>
    </source>
</evidence>
<dbReference type="PROSITE" id="PS51202">
    <property type="entry name" value="RCK_C"/>
    <property type="match status" value="1"/>
</dbReference>
<dbReference type="Proteomes" id="UP000000390">
    <property type="component" value="Chromosome"/>
</dbReference>
<keyword evidence="2" id="KW-0812">Transmembrane</keyword>